<comment type="caution">
    <text evidence="1">The sequence shown here is derived from an EMBL/GenBank/DDBJ whole genome shotgun (WGS) entry which is preliminary data.</text>
</comment>
<accession>A0ABT4DR20</accession>
<dbReference type="EMBL" id="JAMDLW010000009">
    <property type="protein sequence ID" value="MCY9519716.1"/>
    <property type="molecule type" value="Genomic_DNA"/>
</dbReference>
<dbReference type="Proteomes" id="UP001207626">
    <property type="component" value="Unassembled WGS sequence"/>
</dbReference>
<organism evidence="1 2">
    <name type="scientific">Paenibacillus apiarius</name>
    <dbReference type="NCBI Taxonomy" id="46240"/>
    <lineage>
        <taxon>Bacteria</taxon>
        <taxon>Bacillati</taxon>
        <taxon>Bacillota</taxon>
        <taxon>Bacilli</taxon>
        <taxon>Bacillales</taxon>
        <taxon>Paenibacillaceae</taxon>
        <taxon>Paenibacillus</taxon>
    </lineage>
</organism>
<proteinExistence type="predicted"/>
<name>A0ABT4DR20_9BACL</name>
<keyword evidence="2" id="KW-1185">Reference proteome</keyword>
<sequence length="121" mass="13822">MRLRERDKRPVIFMERIPMKEPDGTSYEGWGPVGVTIRGNVQPAGGRVMAEMYGERLGYMLTMYNEKSPEALQLLNEFNGEKKGFGAWVYISNDRPEPDYKVASVRPWGAHIVIDLEADRS</sequence>
<dbReference type="RefSeq" id="WP_268601144.1">
    <property type="nucleotide sequence ID" value="NZ_JAMDLV010000006.1"/>
</dbReference>
<evidence type="ECO:0000313" key="1">
    <source>
        <dbReference type="EMBL" id="MCY9519716.1"/>
    </source>
</evidence>
<protein>
    <submittedName>
        <fullName evidence="1">Uncharacterized protein</fullName>
    </submittedName>
</protein>
<reference evidence="1 2" key="1">
    <citation type="submission" date="2022-05" db="EMBL/GenBank/DDBJ databases">
        <title>Genome Sequencing of Bee-Associated Microbes.</title>
        <authorList>
            <person name="Dunlap C."/>
        </authorList>
    </citation>
    <scope>NUCLEOTIDE SEQUENCE [LARGE SCALE GENOMIC DNA]</scope>
    <source>
        <strain evidence="1 2">NRRL NRS-1438</strain>
    </source>
</reference>
<evidence type="ECO:0000313" key="2">
    <source>
        <dbReference type="Proteomes" id="UP001207626"/>
    </source>
</evidence>
<gene>
    <name evidence="1" type="ORF">M5X09_08485</name>
</gene>